<gene>
    <name evidence="2" type="ORF">BQ4739_LOCUS427</name>
</gene>
<evidence type="ECO:0000313" key="3">
    <source>
        <dbReference type="Proteomes" id="UP000256970"/>
    </source>
</evidence>
<keyword evidence="1" id="KW-0732">Signal</keyword>
<dbReference type="AlphaFoldDB" id="A0A383V4F9"/>
<sequence length="165" mass="16238">MLCLLLGSAALCQGVRLLRQDPSTYTTTEGQTPKGLFALADKAEAGAAAGFKGVRYAAGAITTSGEVPSPISVGATNLPAGNAAVRAGNLAGEANVVLGREVIAATGQGARAAAGTGVAHTAAGRAAVSSNTNAFRPAAPYMYAGSLAAALCNPTSFTNETLLCL</sequence>
<organism evidence="2 3">
    <name type="scientific">Tetradesmus obliquus</name>
    <name type="common">Green alga</name>
    <name type="synonym">Acutodesmus obliquus</name>
    <dbReference type="NCBI Taxonomy" id="3088"/>
    <lineage>
        <taxon>Eukaryota</taxon>
        <taxon>Viridiplantae</taxon>
        <taxon>Chlorophyta</taxon>
        <taxon>core chlorophytes</taxon>
        <taxon>Chlorophyceae</taxon>
        <taxon>CS clade</taxon>
        <taxon>Sphaeropleales</taxon>
        <taxon>Scenedesmaceae</taxon>
        <taxon>Tetradesmus</taxon>
    </lineage>
</organism>
<protein>
    <submittedName>
        <fullName evidence="2">Uncharacterized protein</fullName>
    </submittedName>
</protein>
<proteinExistence type="predicted"/>
<accession>A0A383V4F9</accession>
<dbReference type="EMBL" id="FNXT01000027">
    <property type="protein sequence ID" value="SZX59823.1"/>
    <property type="molecule type" value="Genomic_DNA"/>
</dbReference>
<name>A0A383V4F9_TETOB</name>
<keyword evidence="3" id="KW-1185">Reference proteome</keyword>
<feature type="chain" id="PRO_5016821850" evidence="1">
    <location>
        <begin position="18"/>
        <end position="165"/>
    </location>
</feature>
<feature type="signal peptide" evidence="1">
    <location>
        <begin position="1"/>
        <end position="17"/>
    </location>
</feature>
<evidence type="ECO:0000313" key="2">
    <source>
        <dbReference type="EMBL" id="SZX59823.1"/>
    </source>
</evidence>
<dbReference type="Proteomes" id="UP000256970">
    <property type="component" value="Unassembled WGS sequence"/>
</dbReference>
<evidence type="ECO:0000256" key="1">
    <source>
        <dbReference type="SAM" id="SignalP"/>
    </source>
</evidence>
<reference evidence="2 3" key="1">
    <citation type="submission" date="2016-10" db="EMBL/GenBank/DDBJ databases">
        <authorList>
            <person name="Cai Z."/>
        </authorList>
    </citation>
    <scope>NUCLEOTIDE SEQUENCE [LARGE SCALE GENOMIC DNA]</scope>
</reference>